<protein>
    <recommendedName>
        <fullName evidence="11">Acyl-coenzyme A oxidase</fullName>
    </recommendedName>
</protein>
<dbReference type="GO" id="GO:0055088">
    <property type="term" value="P:lipid homeostasis"/>
    <property type="evidence" value="ECO:0007669"/>
    <property type="project" value="TreeGrafter"/>
</dbReference>
<gene>
    <name evidence="19" type="primary">LOC101888884</name>
</gene>
<dbReference type="KEGG" id="mde:101888884"/>
<feature type="binding site" evidence="13">
    <location>
        <position position="155"/>
    </location>
    <ligand>
        <name>FAD</name>
        <dbReference type="ChEBI" id="CHEBI:57692"/>
    </ligand>
</feature>
<keyword evidence="10" id="KW-0576">Peroxisome</keyword>
<dbReference type="Gene3D" id="1.20.140.10">
    <property type="entry name" value="Butyryl-CoA Dehydrogenase, subunit A, domain 3"/>
    <property type="match status" value="2"/>
</dbReference>
<dbReference type="FunFam" id="1.20.140.10:FF:000005">
    <property type="entry name" value="Acyl-coenzyme A oxidase"/>
    <property type="match status" value="1"/>
</dbReference>
<accession>A0A9J7DGV8</accession>
<dbReference type="PANTHER" id="PTHR10909">
    <property type="entry name" value="ELECTRON TRANSPORT OXIDOREDUCTASE"/>
    <property type="match status" value="1"/>
</dbReference>
<dbReference type="InterPro" id="IPR037069">
    <property type="entry name" value="AcylCoA_DH/ox_N_sf"/>
</dbReference>
<evidence type="ECO:0000259" key="16">
    <source>
        <dbReference type="Pfam" id="PF22924"/>
    </source>
</evidence>
<dbReference type="InterPro" id="IPR046373">
    <property type="entry name" value="Acyl-CoA_Oxase/DH_mid-dom_sf"/>
</dbReference>
<dbReference type="SUPFAM" id="SSF47203">
    <property type="entry name" value="Acyl-CoA dehydrogenase C-terminal domain-like"/>
    <property type="match status" value="2"/>
</dbReference>
<evidence type="ECO:0000256" key="6">
    <source>
        <dbReference type="ARBA" id="ARBA00022827"/>
    </source>
</evidence>
<dbReference type="FunFam" id="2.40.110.10:FF:000003">
    <property type="entry name" value="Acyl-coenzyme A oxidase"/>
    <property type="match status" value="1"/>
</dbReference>
<evidence type="ECO:0000256" key="4">
    <source>
        <dbReference type="ARBA" id="ARBA00006288"/>
    </source>
</evidence>
<dbReference type="OrthoDB" id="538336at2759"/>
<dbReference type="Gene3D" id="1.10.540.10">
    <property type="entry name" value="Acyl-CoA dehydrogenase/oxidase, N-terminal domain"/>
    <property type="match status" value="1"/>
</dbReference>
<dbReference type="PIRSF" id="PIRSF000168">
    <property type="entry name" value="Acyl-CoA_oxidase"/>
    <property type="match status" value="1"/>
</dbReference>
<dbReference type="InterPro" id="IPR055060">
    <property type="entry name" value="ACOX_C_alpha1"/>
</dbReference>
<keyword evidence="6 11" id="KW-0274">FAD</keyword>
<evidence type="ECO:0000259" key="14">
    <source>
        <dbReference type="Pfam" id="PF01756"/>
    </source>
</evidence>
<evidence type="ECO:0000313" key="17">
    <source>
        <dbReference type="EnsemblMetazoa" id="MDOA004609-PA"/>
    </source>
</evidence>
<dbReference type="PANTHER" id="PTHR10909:SF250">
    <property type="entry name" value="PEROXISOMAL ACYL-COENZYME A OXIDASE 1"/>
    <property type="match status" value="1"/>
</dbReference>
<reference evidence="19" key="2">
    <citation type="submission" date="2025-05" db="UniProtKB">
        <authorList>
            <consortium name="RefSeq"/>
        </authorList>
    </citation>
    <scope>IDENTIFICATION</scope>
    <source>
        <strain evidence="19">Aabys</strain>
        <tissue evidence="19">Whole body</tissue>
    </source>
</reference>
<keyword evidence="7" id="KW-0276">Fatty acid metabolism</keyword>
<comment type="cofactor">
    <cofactor evidence="1">
        <name>FAD</name>
        <dbReference type="ChEBI" id="CHEBI:57692"/>
    </cofactor>
</comment>
<dbReference type="eggNOG" id="KOG0136">
    <property type="taxonomic scope" value="Eukaryota"/>
</dbReference>
<dbReference type="InterPro" id="IPR002655">
    <property type="entry name" value="Acyl-CoA_oxidase_C"/>
</dbReference>
<evidence type="ECO:0000256" key="12">
    <source>
        <dbReference type="PIRSR" id="PIRSR000168-1"/>
    </source>
</evidence>
<dbReference type="Proteomes" id="UP001652621">
    <property type="component" value="Unplaced"/>
</dbReference>
<feature type="binding site" evidence="13">
    <location>
        <position position="194"/>
    </location>
    <ligand>
        <name>FAD</name>
        <dbReference type="ChEBI" id="CHEBI:57692"/>
    </ligand>
</feature>
<dbReference type="Gene3D" id="2.40.110.10">
    <property type="entry name" value="Butyryl-CoA Dehydrogenase, subunit A, domain 2"/>
    <property type="match status" value="1"/>
</dbReference>
<dbReference type="RefSeq" id="XP_019891837.2">
    <property type="nucleotide sequence ID" value="XM_020036278.2"/>
</dbReference>
<dbReference type="VEuPathDB" id="VectorBase:MDOMA2_006710"/>
<evidence type="ECO:0000256" key="11">
    <source>
        <dbReference type="PIRNR" id="PIRNR000168"/>
    </source>
</evidence>
<dbReference type="Pfam" id="PF01756">
    <property type="entry name" value="ACOX"/>
    <property type="match status" value="1"/>
</dbReference>
<dbReference type="GO" id="GO:0005777">
    <property type="term" value="C:peroxisome"/>
    <property type="evidence" value="ECO:0007669"/>
    <property type="project" value="UniProtKB-SubCell"/>
</dbReference>
<evidence type="ECO:0000313" key="19">
    <source>
        <dbReference type="RefSeq" id="XP_019891837.2"/>
    </source>
</evidence>
<dbReference type="VEuPathDB" id="VectorBase:MDOA004609"/>
<keyword evidence="9" id="KW-0443">Lipid metabolism</keyword>
<evidence type="ECO:0000256" key="2">
    <source>
        <dbReference type="ARBA" id="ARBA00004275"/>
    </source>
</evidence>
<feature type="domain" description="Acyl-coenzyme A oxidase N-terminal" evidence="15">
    <location>
        <begin position="23"/>
        <end position="148"/>
    </location>
</feature>
<dbReference type="EnsemblMetazoa" id="MDOA004609-RA">
    <property type="protein sequence ID" value="MDOA004609-PA"/>
    <property type="gene ID" value="MDOA004609"/>
</dbReference>
<reference evidence="17" key="1">
    <citation type="submission" date="2020-05" db="UniProtKB">
        <authorList>
            <consortium name="EnsemblMetazoa"/>
        </authorList>
    </citation>
    <scope>IDENTIFICATION</scope>
    <source>
        <strain evidence="17">Aabys</strain>
    </source>
</reference>
<comment type="similarity">
    <text evidence="4 11">Belongs to the acyl-CoA oxidase family.</text>
</comment>
<evidence type="ECO:0000256" key="3">
    <source>
        <dbReference type="ARBA" id="ARBA00004846"/>
    </source>
</evidence>
<comment type="pathway">
    <text evidence="3">Lipid metabolism; peroxisomal fatty acid beta-oxidation.</text>
</comment>
<feature type="active site" description="Proton acceptor" evidence="12">
    <location>
        <position position="437"/>
    </location>
</feature>
<comment type="subcellular location">
    <subcellularLocation>
        <location evidence="2">Peroxisome</location>
    </subcellularLocation>
</comment>
<dbReference type="InterPro" id="IPR036250">
    <property type="entry name" value="AcylCo_DH-like_C"/>
</dbReference>
<evidence type="ECO:0000256" key="5">
    <source>
        <dbReference type="ARBA" id="ARBA00022630"/>
    </source>
</evidence>
<dbReference type="GO" id="GO:0005504">
    <property type="term" value="F:fatty acid binding"/>
    <property type="evidence" value="ECO:0007669"/>
    <property type="project" value="TreeGrafter"/>
</dbReference>
<dbReference type="Pfam" id="PF14749">
    <property type="entry name" value="Acyl-CoA_ox_N"/>
    <property type="match status" value="1"/>
</dbReference>
<name>A0A1I8MGD5_MUSDO</name>
<proteinExistence type="inferred from homology"/>
<dbReference type="GeneID" id="101888884"/>
<keyword evidence="5 11" id="KW-0285">Flavoprotein</keyword>
<dbReference type="FunFam" id="1.20.140.10:FF:000013">
    <property type="entry name" value="Acyl-coenzyme A oxidase"/>
    <property type="match status" value="1"/>
</dbReference>
<feature type="domain" description="Acyl-CoA oxidase C-alpha1" evidence="16">
    <location>
        <begin position="294"/>
        <end position="452"/>
    </location>
</feature>
<organism evidence="17">
    <name type="scientific">Musca domestica</name>
    <name type="common">House fly</name>
    <dbReference type="NCBI Taxonomy" id="7370"/>
    <lineage>
        <taxon>Eukaryota</taxon>
        <taxon>Metazoa</taxon>
        <taxon>Ecdysozoa</taxon>
        <taxon>Arthropoda</taxon>
        <taxon>Hexapoda</taxon>
        <taxon>Insecta</taxon>
        <taxon>Pterygota</taxon>
        <taxon>Neoptera</taxon>
        <taxon>Endopterygota</taxon>
        <taxon>Diptera</taxon>
        <taxon>Brachycera</taxon>
        <taxon>Muscomorpha</taxon>
        <taxon>Muscoidea</taxon>
        <taxon>Muscidae</taxon>
        <taxon>Musca</taxon>
    </lineage>
</organism>
<evidence type="ECO:0000313" key="18">
    <source>
        <dbReference type="Proteomes" id="UP001652621"/>
    </source>
</evidence>
<feature type="domain" description="Acyl-CoA oxidase C-terminal" evidence="14">
    <location>
        <begin position="487"/>
        <end position="670"/>
    </location>
</feature>
<dbReference type="STRING" id="7370.A0A1I8MGD5"/>
<dbReference type="InterPro" id="IPR012258">
    <property type="entry name" value="Acyl-CoA_oxidase"/>
</dbReference>
<dbReference type="GO" id="GO:0003997">
    <property type="term" value="F:acyl-CoA oxidase activity"/>
    <property type="evidence" value="ECO:0007669"/>
    <property type="project" value="InterPro"/>
</dbReference>
<accession>A0A1I8MGD5</accession>
<keyword evidence="8" id="KW-0560">Oxidoreductase</keyword>
<dbReference type="Pfam" id="PF22924">
    <property type="entry name" value="ACOX_C_alpha1"/>
    <property type="match status" value="1"/>
</dbReference>
<dbReference type="SUPFAM" id="SSF56645">
    <property type="entry name" value="Acyl-CoA dehydrogenase NM domain-like"/>
    <property type="match status" value="1"/>
</dbReference>
<dbReference type="GO" id="GO:0033540">
    <property type="term" value="P:fatty acid beta-oxidation using acyl-CoA oxidase"/>
    <property type="evidence" value="ECO:0007669"/>
    <property type="project" value="TreeGrafter"/>
</dbReference>
<dbReference type="InterPro" id="IPR029320">
    <property type="entry name" value="Acyl-CoA_ox_N"/>
</dbReference>
<evidence type="ECO:0000256" key="13">
    <source>
        <dbReference type="PIRSR" id="PIRSR000168-2"/>
    </source>
</evidence>
<dbReference type="AlphaFoldDB" id="A0A1I8MGD5"/>
<dbReference type="GO" id="GO:0071949">
    <property type="term" value="F:FAD binding"/>
    <property type="evidence" value="ECO:0007669"/>
    <property type="project" value="InterPro"/>
</dbReference>
<evidence type="ECO:0000256" key="10">
    <source>
        <dbReference type="ARBA" id="ARBA00023140"/>
    </source>
</evidence>
<evidence type="ECO:0000256" key="9">
    <source>
        <dbReference type="ARBA" id="ARBA00023098"/>
    </source>
</evidence>
<evidence type="ECO:0000259" key="15">
    <source>
        <dbReference type="Pfam" id="PF14749"/>
    </source>
</evidence>
<sequence length="673" mass="75896">MNFLGGKQINPDLQNERNKATFDVEEFAKWWYGSEEKLKFKRFLDSYILDDVDEDIFRTQHLRHDEIYTAGIKSCVKVSKKLRKLQDLLRPGQKDIWPGLYLSSNLWGALPPANPFSVHYSMIVDAIQKLGTAEQYEKFGKRAENLEIACAFAQTELGHGTYLRGLETRADYDPEREEFILNTPTMTSYKWWPGGLGQTANYCIVVAQLYIGNCHKDLALFMVQIRDEETHMPLPGIDIGDVGKKMGFPTVNNGYLGLKNVRVPRNHMLMRHDQVLPDGTYVKGPNTAVKFLPLLIGRCVANESSASLLAMACTIASRYSAVRRQCSVDADSQEVQILNYQTQQMKIFPEIGNAIAYKLTSKKLWQCYYETSRDIDEGNYDSLPELHALSCCLKVLSTSDVVNGVERLRLACGGHGYLSSANLGNMYVDGSAACTYEGDNTVLLLTVGRYLLKSYVKAIAGEEVPSLVAYLRNTVEDLASHKWTGTWENILRILEIVAANKIRLAFERIEKRLKSGQTEAEAFNNTGVELIKAAELHGRVIVASIFYEEVKGSSASFRSPQLNRVLENLFEIFLLNIILKKLSDIQRVITISEAEILDLEKRLETSLKTIRPDAVAICDGFDFHDRNMSSTLGCYDGNVYQRIFEAAKSNPLNAKPVPDVFHTHLKPFMKSKL</sequence>
<evidence type="ECO:0000256" key="1">
    <source>
        <dbReference type="ARBA" id="ARBA00001974"/>
    </source>
</evidence>
<evidence type="ECO:0000256" key="8">
    <source>
        <dbReference type="ARBA" id="ARBA00023002"/>
    </source>
</evidence>
<keyword evidence="18" id="KW-1185">Reference proteome</keyword>
<evidence type="ECO:0000256" key="7">
    <source>
        <dbReference type="ARBA" id="ARBA00022832"/>
    </source>
</evidence>
<dbReference type="InterPro" id="IPR009100">
    <property type="entry name" value="AcylCoA_DH/oxidase_NM_dom_sf"/>
</dbReference>